<sequence>MVMLITVKQRSTRNLPLMLLRLLSLLRIEFANPRKDFRWLSRYFVESFRLTLVKYPE</sequence>
<reference evidence="1 2" key="1">
    <citation type="submission" date="2020-08" db="EMBL/GenBank/DDBJ databases">
        <title>Genomic Encyclopedia of Type Strains, Phase IV (KMG-IV): sequencing the most valuable type-strain genomes for metagenomic binning, comparative biology and taxonomic classification.</title>
        <authorList>
            <person name="Goeker M."/>
        </authorList>
    </citation>
    <scope>NUCLEOTIDE SEQUENCE [LARGE SCALE GENOMIC DNA]</scope>
    <source>
        <strain evidence="1 2">DSM 12251</strain>
    </source>
</reference>
<evidence type="ECO:0000313" key="1">
    <source>
        <dbReference type="EMBL" id="MBB5038175.1"/>
    </source>
</evidence>
<keyword evidence="2" id="KW-1185">Reference proteome</keyword>
<dbReference type="AlphaFoldDB" id="A0A7W7YLK1"/>
<evidence type="ECO:0000313" key="2">
    <source>
        <dbReference type="Proteomes" id="UP000534294"/>
    </source>
</evidence>
<dbReference type="Proteomes" id="UP000534294">
    <property type="component" value="Unassembled WGS sequence"/>
</dbReference>
<accession>A0A7W7YLK1</accession>
<protein>
    <submittedName>
        <fullName evidence="1">Uncharacterized protein</fullName>
    </submittedName>
</protein>
<organism evidence="1 2">
    <name type="scientific">Prosthecobacter dejongeii</name>
    <dbReference type="NCBI Taxonomy" id="48465"/>
    <lineage>
        <taxon>Bacteria</taxon>
        <taxon>Pseudomonadati</taxon>
        <taxon>Verrucomicrobiota</taxon>
        <taxon>Verrucomicrobiia</taxon>
        <taxon>Verrucomicrobiales</taxon>
        <taxon>Verrucomicrobiaceae</taxon>
        <taxon>Prosthecobacter</taxon>
    </lineage>
</organism>
<gene>
    <name evidence="1" type="ORF">HNQ64_002433</name>
</gene>
<comment type="caution">
    <text evidence="1">The sequence shown here is derived from an EMBL/GenBank/DDBJ whole genome shotgun (WGS) entry which is preliminary data.</text>
</comment>
<name>A0A7W7YLK1_9BACT</name>
<proteinExistence type="predicted"/>
<dbReference type="EMBL" id="JACHIF010000004">
    <property type="protein sequence ID" value="MBB5038175.1"/>
    <property type="molecule type" value="Genomic_DNA"/>
</dbReference>